<dbReference type="KEGG" id="fll:EI427_15790"/>
<dbReference type="GO" id="GO:0016989">
    <property type="term" value="F:sigma factor antagonist activity"/>
    <property type="evidence" value="ECO:0007669"/>
    <property type="project" value="TreeGrafter"/>
</dbReference>
<gene>
    <name evidence="3" type="ORF">EI427_15790</name>
</gene>
<dbReference type="EMBL" id="CP034562">
    <property type="protein sequence ID" value="AZQ63633.1"/>
    <property type="molecule type" value="Genomic_DNA"/>
</dbReference>
<dbReference type="InterPro" id="IPR012373">
    <property type="entry name" value="Ferrdict_sens_TM"/>
</dbReference>
<feature type="region of interest" description="Disordered" evidence="1">
    <location>
        <begin position="1"/>
        <end position="31"/>
    </location>
</feature>
<dbReference type="OrthoDB" id="976501at2"/>
<dbReference type="Gene3D" id="2.60.120.1440">
    <property type="match status" value="1"/>
</dbReference>
<accession>A0A3Q9FPV2</accession>
<keyword evidence="2" id="KW-0812">Transmembrane</keyword>
<evidence type="ECO:0000256" key="1">
    <source>
        <dbReference type="SAM" id="MobiDB-lite"/>
    </source>
</evidence>
<evidence type="ECO:0000256" key="2">
    <source>
        <dbReference type="SAM" id="Phobius"/>
    </source>
</evidence>
<name>A0A3Q9FPV2_9BACT</name>
<feature type="compositionally biased region" description="Basic and acidic residues" evidence="1">
    <location>
        <begin position="8"/>
        <end position="19"/>
    </location>
</feature>
<dbReference type="Gene3D" id="3.55.50.30">
    <property type="match status" value="1"/>
</dbReference>
<sequence length="319" mass="35767">MTGEEHDDFIKKGTRKFSDGSKGLSGKTSDPDEILLNQISTTLNNKSIPNSKISSDQAWESIQKSLADKKNDTNRVIKFFQKKNFNIAAAILGVFVGLYALYFFSNGIHSINPSDGTLEYTFPDGSVAFLKKGSNIKYLSIPFDGQIYLDGHAQFNISGAEDGGKSFEIKTKRSVIKALPSSSFDIRDDKYIYQLTNIGPKGITYRSIKDAPNLSKILDERSMILTFGKIFSEPTATHLHHTLWTKGTFKYELAQVDMVLSDFEKQYGITIEHSIDFTNREFSGVFHDDNVNSAMTEICDYLKLDFVLAGERVLLSEIK</sequence>
<keyword evidence="4" id="KW-1185">Reference proteome</keyword>
<feature type="transmembrane region" description="Helical" evidence="2">
    <location>
        <begin position="85"/>
        <end position="104"/>
    </location>
</feature>
<evidence type="ECO:0000313" key="4">
    <source>
        <dbReference type="Proteomes" id="UP000267268"/>
    </source>
</evidence>
<keyword evidence="2" id="KW-1133">Transmembrane helix</keyword>
<dbReference type="AlphaFoldDB" id="A0A3Q9FPV2"/>
<proteinExistence type="predicted"/>
<dbReference type="PANTHER" id="PTHR30273:SF2">
    <property type="entry name" value="PROTEIN FECR"/>
    <property type="match status" value="1"/>
</dbReference>
<protein>
    <submittedName>
        <fullName evidence="3">DUF4974 domain-containing protein</fullName>
    </submittedName>
</protein>
<dbReference type="RefSeq" id="WP_126616500.1">
    <property type="nucleotide sequence ID" value="NZ_CP034562.1"/>
</dbReference>
<evidence type="ECO:0000313" key="3">
    <source>
        <dbReference type="EMBL" id="AZQ63633.1"/>
    </source>
</evidence>
<organism evidence="3 4">
    <name type="scientific">Flammeovirga pectinis</name>
    <dbReference type="NCBI Taxonomy" id="2494373"/>
    <lineage>
        <taxon>Bacteria</taxon>
        <taxon>Pseudomonadati</taxon>
        <taxon>Bacteroidota</taxon>
        <taxon>Cytophagia</taxon>
        <taxon>Cytophagales</taxon>
        <taxon>Flammeovirgaceae</taxon>
        <taxon>Flammeovirga</taxon>
    </lineage>
</organism>
<keyword evidence="2" id="KW-0472">Membrane</keyword>
<dbReference type="PANTHER" id="PTHR30273">
    <property type="entry name" value="PERIPLASMIC SIGNAL SENSOR AND SIGMA FACTOR ACTIVATOR FECR-RELATED"/>
    <property type="match status" value="1"/>
</dbReference>
<dbReference type="Proteomes" id="UP000267268">
    <property type="component" value="Chromosome 1"/>
</dbReference>
<reference evidence="3 4" key="1">
    <citation type="submission" date="2018-12" db="EMBL/GenBank/DDBJ databases">
        <title>Flammeovirga pectinis sp. nov., isolated from the gut of the Korean scallop, Patinopecten yessoensis.</title>
        <authorList>
            <person name="Bae J.-W."/>
            <person name="Jeong Y.-S."/>
            <person name="Kang W."/>
        </authorList>
    </citation>
    <scope>NUCLEOTIDE SEQUENCE [LARGE SCALE GENOMIC DNA]</scope>
    <source>
        <strain evidence="3 4">L12M1</strain>
    </source>
</reference>